<gene>
    <name evidence="2" type="ORF">PLEPLA_LOCUS3549</name>
</gene>
<organism evidence="2 3">
    <name type="scientific">Pleuronectes platessa</name>
    <name type="common">European plaice</name>
    <dbReference type="NCBI Taxonomy" id="8262"/>
    <lineage>
        <taxon>Eukaryota</taxon>
        <taxon>Metazoa</taxon>
        <taxon>Chordata</taxon>
        <taxon>Craniata</taxon>
        <taxon>Vertebrata</taxon>
        <taxon>Euteleostomi</taxon>
        <taxon>Actinopterygii</taxon>
        <taxon>Neopterygii</taxon>
        <taxon>Teleostei</taxon>
        <taxon>Neoteleostei</taxon>
        <taxon>Acanthomorphata</taxon>
        <taxon>Carangaria</taxon>
        <taxon>Pleuronectiformes</taxon>
        <taxon>Pleuronectoidei</taxon>
        <taxon>Pleuronectidae</taxon>
        <taxon>Pleuronectes</taxon>
    </lineage>
</organism>
<keyword evidence="3" id="KW-1185">Reference proteome</keyword>
<accession>A0A9N7Y7R0</accession>
<dbReference type="AlphaFoldDB" id="A0A9N7Y7R0"/>
<reference evidence="2" key="1">
    <citation type="submission" date="2020-03" db="EMBL/GenBank/DDBJ databases">
        <authorList>
            <person name="Weist P."/>
        </authorList>
    </citation>
    <scope>NUCLEOTIDE SEQUENCE</scope>
</reference>
<evidence type="ECO:0000313" key="3">
    <source>
        <dbReference type="Proteomes" id="UP001153269"/>
    </source>
</evidence>
<proteinExistence type="predicted"/>
<name>A0A9N7Y7R0_PLEPL</name>
<sequence>MEASKPPPPHTGKHPTSAMKCLCYHSHLPLERSRISLKENPHPPVWLSPPVRSRHRPGLLPRTLGGVGKPESSAAPVLATPALTSPSGTCQMCQMQSAVDVAASSSTCRIHILLTRSARQIVGDERGSPCNLTTPLR</sequence>
<evidence type="ECO:0000313" key="2">
    <source>
        <dbReference type="EMBL" id="CAB1415831.1"/>
    </source>
</evidence>
<comment type="caution">
    <text evidence="2">The sequence shown here is derived from an EMBL/GenBank/DDBJ whole genome shotgun (WGS) entry which is preliminary data.</text>
</comment>
<feature type="region of interest" description="Disordered" evidence="1">
    <location>
        <begin position="41"/>
        <end position="74"/>
    </location>
</feature>
<dbReference type="Proteomes" id="UP001153269">
    <property type="component" value="Unassembled WGS sequence"/>
</dbReference>
<dbReference type="EMBL" id="CADEAL010000176">
    <property type="protein sequence ID" value="CAB1415831.1"/>
    <property type="molecule type" value="Genomic_DNA"/>
</dbReference>
<protein>
    <submittedName>
        <fullName evidence="2">Uncharacterized protein</fullName>
    </submittedName>
</protein>
<evidence type="ECO:0000256" key="1">
    <source>
        <dbReference type="SAM" id="MobiDB-lite"/>
    </source>
</evidence>